<dbReference type="EMBL" id="FMIQ01000006">
    <property type="protein sequence ID" value="SCM50950.1"/>
    <property type="molecule type" value="Genomic_DNA"/>
</dbReference>
<sequence>MKVVGIVEEIDVMKVVGYFQEREYDPEAFAKHEENEQVGALILAMIGNTAGSAVTSQSTERMGDYCDFVRGKINGNPFYGWLGKTNIQVGDYVEMAAMEKNGEYVIYAVTHPDRRTISVTPNCDQGLDGYIRSCRLYVRFVISFIILLFFIPLAWNGDLTLRILMYMVLFWIVAEPIIYFISDRLERKNPKQNYVLAGLIFEALGFKEPTEVDLIKITKKKLKSKEMPSKQNEPDWPDRECTVNYYYYY</sequence>
<dbReference type="InterPro" id="IPR048130">
    <property type="entry name" value="T6SS_ExIF-like"/>
</dbReference>
<dbReference type="AlphaFoldDB" id="A0A1C6YVQ2"/>
<proteinExistence type="predicted"/>
<evidence type="ECO:0000256" key="1">
    <source>
        <dbReference type="SAM" id="Phobius"/>
    </source>
</evidence>
<reference evidence="2 3" key="1">
    <citation type="submission" date="2016-09" db="EMBL/GenBank/DDBJ databases">
        <authorList>
            <person name="Capua I."/>
            <person name="De Benedictis P."/>
            <person name="Joannis T."/>
            <person name="Lombin L.H."/>
            <person name="Cattoli G."/>
        </authorList>
    </citation>
    <scope>NUCLEOTIDE SEQUENCE [LARGE SCALE GENOMIC DNA]</scope>
    <source>
        <strain evidence="2 3">GB001</strain>
    </source>
</reference>
<feature type="transmembrane region" description="Helical" evidence="1">
    <location>
        <begin position="136"/>
        <end position="155"/>
    </location>
</feature>
<evidence type="ECO:0000313" key="3">
    <source>
        <dbReference type="Proteomes" id="UP000094844"/>
    </source>
</evidence>
<evidence type="ECO:0000313" key="2">
    <source>
        <dbReference type="EMBL" id="SCM50950.1"/>
    </source>
</evidence>
<name>A0A1C6YVQ2_HAFAL</name>
<keyword evidence="1" id="KW-0812">Transmembrane</keyword>
<dbReference type="NCBIfam" id="NF041560">
    <property type="entry name" value="T6SS_Burk_ExIF"/>
    <property type="match status" value="1"/>
</dbReference>
<organism evidence="2 3">
    <name type="scientific">Hafnia alvei</name>
    <dbReference type="NCBI Taxonomy" id="569"/>
    <lineage>
        <taxon>Bacteria</taxon>
        <taxon>Pseudomonadati</taxon>
        <taxon>Pseudomonadota</taxon>
        <taxon>Gammaproteobacteria</taxon>
        <taxon>Enterobacterales</taxon>
        <taxon>Hafniaceae</taxon>
        <taxon>Hafnia</taxon>
    </lineage>
</organism>
<gene>
    <name evidence="2" type="ORF">BN1044_00399</name>
</gene>
<feature type="transmembrane region" description="Helical" evidence="1">
    <location>
        <begin position="161"/>
        <end position="181"/>
    </location>
</feature>
<keyword evidence="1" id="KW-0472">Membrane</keyword>
<protein>
    <submittedName>
        <fullName evidence="2">Uncharacterized protein</fullName>
    </submittedName>
</protein>
<accession>A0A1C6YVQ2</accession>
<dbReference type="Proteomes" id="UP000094844">
    <property type="component" value="Unassembled WGS sequence"/>
</dbReference>
<keyword evidence="1" id="KW-1133">Transmembrane helix</keyword>